<organism evidence="1 2">
    <name type="scientific">Potamilus streckersoni</name>
    <dbReference type="NCBI Taxonomy" id="2493646"/>
    <lineage>
        <taxon>Eukaryota</taxon>
        <taxon>Metazoa</taxon>
        <taxon>Spiralia</taxon>
        <taxon>Lophotrochozoa</taxon>
        <taxon>Mollusca</taxon>
        <taxon>Bivalvia</taxon>
        <taxon>Autobranchia</taxon>
        <taxon>Heteroconchia</taxon>
        <taxon>Palaeoheterodonta</taxon>
        <taxon>Unionida</taxon>
        <taxon>Unionoidea</taxon>
        <taxon>Unionidae</taxon>
        <taxon>Ambleminae</taxon>
        <taxon>Lampsilini</taxon>
        <taxon>Potamilus</taxon>
    </lineage>
</organism>
<accession>A0AAE0WCB3</accession>
<dbReference type="Proteomes" id="UP001195483">
    <property type="component" value="Unassembled WGS sequence"/>
</dbReference>
<keyword evidence="2" id="KW-1185">Reference proteome</keyword>
<protein>
    <submittedName>
        <fullName evidence="1">Uncharacterized protein</fullName>
    </submittedName>
</protein>
<gene>
    <name evidence="1" type="ORF">CHS0354_030762</name>
</gene>
<reference evidence="1" key="3">
    <citation type="submission" date="2023-05" db="EMBL/GenBank/DDBJ databases">
        <authorList>
            <person name="Smith C.H."/>
        </authorList>
    </citation>
    <scope>NUCLEOTIDE SEQUENCE</scope>
    <source>
        <strain evidence="1">CHS0354</strain>
        <tissue evidence="1">Mantle</tissue>
    </source>
</reference>
<dbReference type="AlphaFoldDB" id="A0AAE0WCB3"/>
<reference evidence="1" key="1">
    <citation type="journal article" date="2021" name="Genome Biol. Evol.">
        <title>A High-Quality Reference Genome for a Parasitic Bivalve with Doubly Uniparental Inheritance (Bivalvia: Unionida).</title>
        <authorList>
            <person name="Smith C.H."/>
        </authorList>
    </citation>
    <scope>NUCLEOTIDE SEQUENCE</scope>
    <source>
        <strain evidence="1">CHS0354</strain>
    </source>
</reference>
<comment type="caution">
    <text evidence="1">The sequence shown here is derived from an EMBL/GenBank/DDBJ whole genome shotgun (WGS) entry which is preliminary data.</text>
</comment>
<evidence type="ECO:0000313" key="2">
    <source>
        <dbReference type="Proteomes" id="UP001195483"/>
    </source>
</evidence>
<proteinExistence type="predicted"/>
<sequence length="100" mass="11548">MKTKNSWIHMCDEKDEEIIAGIQPLNNIRDQIDSDNSRSKLLSIDKVEVDWSGVDVKIRDACNVIGGRHEVYKTLQNMQRERPLCQSMRKISCPGTRMET</sequence>
<evidence type="ECO:0000313" key="1">
    <source>
        <dbReference type="EMBL" id="KAK3608312.1"/>
    </source>
</evidence>
<reference evidence="1" key="2">
    <citation type="journal article" date="2021" name="Genome Biol. Evol.">
        <title>Developing a high-quality reference genome for a parasitic bivalve with doubly uniparental inheritance (Bivalvia: Unionida).</title>
        <authorList>
            <person name="Smith C.H."/>
        </authorList>
    </citation>
    <scope>NUCLEOTIDE SEQUENCE</scope>
    <source>
        <strain evidence="1">CHS0354</strain>
        <tissue evidence="1">Mantle</tissue>
    </source>
</reference>
<dbReference type="EMBL" id="JAEAOA010001832">
    <property type="protein sequence ID" value="KAK3608312.1"/>
    <property type="molecule type" value="Genomic_DNA"/>
</dbReference>
<name>A0AAE0WCB3_9BIVA</name>